<evidence type="ECO:0000256" key="2">
    <source>
        <dbReference type="ARBA" id="ARBA00022737"/>
    </source>
</evidence>
<name>A0A2D0J0J6_XENBU</name>
<sequence length="406" mass="45296">MTPFFPYSSQWLAEHQAYYTAEEIQHQPRLWRTLYQELDVLQPYWRPFLHPLLTKPDLQIILCGAGSSAFVGKAVAPWLREVGRRGKKCGLNVHAFASTDIVPTPWQYLDKSKPTLLVSYARSGNSPESVATVKLVDSLLTDCYHLILTCNPEGELARYAKNKTHVCSLIMPEGANDRSFAMTSSFSCMALATLLLLGDMDFDTAEQPLKKQSLETMAVLCETQAPAWQSLIRQIIGKGFKRMVALGAGGFTGIAEEGALKMLELTAGRIATRYDSNMGVRHGPKFIIDHDTLVIIMLSADAYCRRYDIDLLNELKQDGLAKQIIVLSSLPYPGILEANVAETHILEIPTDLPDIWLIFPYLLFFQMLGFETSLSLGLSPDNPCPTGEVNRVVKGVQIYPYTESEK</sequence>
<dbReference type="CDD" id="cd05010">
    <property type="entry name" value="SIS_AgaS_like"/>
    <property type="match status" value="1"/>
</dbReference>
<dbReference type="GO" id="GO:0016787">
    <property type="term" value="F:hydrolase activity"/>
    <property type="evidence" value="ECO:0007669"/>
    <property type="project" value="UniProtKB-KW"/>
</dbReference>
<dbReference type="GO" id="GO:1901135">
    <property type="term" value="P:carbohydrate derivative metabolic process"/>
    <property type="evidence" value="ECO:0007669"/>
    <property type="project" value="InterPro"/>
</dbReference>
<dbReference type="GO" id="GO:0009401">
    <property type="term" value="P:phosphoenolpyruvate-dependent sugar phosphotransferase system"/>
    <property type="evidence" value="ECO:0007669"/>
    <property type="project" value="TreeGrafter"/>
</dbReference>
<dbReference type="InterPro" id="IPR046348">
    <property type="entry name" value="SIS_dom_sf"/>
</dbReference>
<keyword evidence="6" id="KW-0413">Isomerase</keyword>
<dbReference type="CDD" id="cd05008">
    <property type="entry name" value="SIS_GlmS_GlmD_1"/>
    <property type="match status" value="1"/>
</dbReference>
<keyword evidence="3" id="KW-0378">Hydrolase</keyword>
<evidence type="ECO:0000259" key="5">
    <source>
        <dbReference type="PROSITE" id="PS51464"/>
    </source>
</evidence>
<evidence type="ECO:0000256" key="4">
    <source>
        <dbReference type="ARBA" id="ARBA00029292"/>
    </source>
</evidence>
<reference evidence="6 7" key="1">
    <citation type="journal article" date="2017" name="Nat. Microbiol.">
        <title>Natural product diversity associated with the nematode symbionts Photorhabdus and Xenorhabdus.</title>
        <authorList>
            <person name="Tobias N.J."/>
            <person name="Wolff H."/>
            <person name="Djahanschiri B."/>
            <person name="Grundmann F."/>
            <person name="Kronenwerth M."/>
            <person name="Shi Y.M."/>
            <person name="Simonyi S."/>
            <person name="Grun P."/>
            <person name="Shapiro-Ilan D."/>
            <person name="Pidot S.J."/>
            <person name="Stinear T.P."/>
            <person name="Ebersberger I."/>
            <person name="Bode H.B."/>
        </authorList>
    </citation>
    <scope>NUCLEOTIDE SEQUENCE [LARGE SCALE GENOMIC DNA]</scope>
    <source>
        <strain evidence="6 7">DSM 16342</strain>
    </source>
</reference>
<dbReference type="Gene3D" id="3.40.50.10490">
    <property type="entry name" value="Glucose-6-phosphate isomerase like protein, domain 1"/>
    <property type="match status" value="2"/>
</dbReference>
<dbReference type="GO" id="GO:0097367">
    <property type="term" value="F:carbohydrate derivative binding"/>
    <property type="evidence" value="ECO:0007669"/>
    <property type="project" value="InterPro"/>
</dbReference>
<dbReference type="EMBL" id="NIBS01000009">
    <property type="protein sequence ID" value="PHM27791.1"/>
    <property type="molecule type" value="Genomic_DNA"/>
</dbReference>
<dbReference type="AlphaFoldDB" id="A0A2D0J0J6"/>
<gene>
    <name evidence="6" type="ORF">Xbud_02100</name>
</gene>
<dbReference type="PROSITE" id="PS51464">
    <property type="entry name" value="SIS"/>
    <property type="match status" value="2"/>
</dbReference>
<dbReference type="PANTHER" id="PTHR32502:SF3">
    <property type="entry name" value="D-GALACTOSAMINE-6-PHOSPHATE DEAMINASE AGAS-RELATED"/>
    <property type="match status" value="1"/>
</dbReference>
<dbReference type="InterPro" id="IPR050303">
    <property type="entry name" value="GatZ_KbaZ_carbometab"/>
</dbReference>
<comment type="caution">
    <text evidence="6">The sequence shown here is derived from an EMBL/GenBank/DDBJ whole genome shotgun (WGS) entry which is preliminary data.</text>
</comment>
<evidence type="ECO:0000313" key="7">
    <source>
        <dbReference type="Proteomes" id="UP000225833"/>
    </source>
</evidence>
<protein>
    <submittedName>
        <fullName evidence="6">Tagatose-6-phosphate ketose isomerase</fullName>
    </submittedName>
</protein>
<organism evidence="6 7">
    <name type="scientific">Xenorhabdus budapestensis</name>
    <dbReference type="NCBI Taxonomy" id="290110"/>
    <lineage>
        <taxon>Bacteria</taxon>
        <taxon>Pseudomonadati</taxon>
        <taxon>Pseudomonadota</taxon>
        <taxon>Gammaproteobacteria</taxon>
        <taxon>Enterobacterales</taxon>
        <taxon>Morganellaceae</taxon>
        <taxon>Xenorhabdus</taxon>
    </lineage>
</organism>
<comment type="catalytic activity">
    <reaction evidence="4">
        <text>D-galactosamine 6-phosphate + H2O = D-tagatopyranose 1-phosphate + NH4(+)</text>
        <dbReference type="Rhea" id="RHEA:47680"/>
        <dbReference type="ChEBI" id="CHEBI:15377"/>
        <dbReference type="ChEBI" id="CHEBI:28938"/>
        <dbReference type="ChEBI" id="CHEBI:71674"/>
        <dbReference type="ChEBI" id="CHEBI:138150"/>
    </reaction>
</comment>
<dbReference type="Proteomes" id="UP000225833">
    <property type="component" value="Unassembled WGS sequence"/>
</dbReference>
<dbReference type="InterPro" id="IPR001347">
    <property type="entry name" value="SIS_dom"/>
</dbReference>
<dbReference type="PANTHER" id="PTHR32502">
    <property type="entry name" value="N-ACETYLGALACTOSAMINE PERMEASE II COMPONENT-RELATED"/>
    <property type="match status" value="1"/>
</dbReference>
<feature type="domain" description="SIS" evidence="5">
    <location>
        <begin position="232"/>
        <end position="383"/>
    </location>
</feature>
<dbReference type="GO" id="GO:0016853">
    <property type="term" value="F:isomerase activity"/>
    <property type="evidence" value="ECO:0007669"/>
    <property type="project" value="UniProtKB-KW"/>
</dbReference>
<comment type="similarity">
    <text evidence="1">Belongs to the SIS family. AgaS subfamily.</text>
</comment>
<dbReference type="Pfam" id="PF01380">
    <property type="entry name" value="SIS"/>
    <property type="match status" value="1"/>
</dbReference>
<dbReference type="RefSeq" id="WP_099135995.1">
    <property type="nucleotide sequence ID" value="NZ_CAWNNJ010000163.1"/>
</dbReference>
<evidence type="ECO:0000256" key="1">
    <source>
        <dbReference type="ARBA" id="ARBA00007748"/>
    </source>
</evidence>
<evidence type="ECO:0000256" key="3">
    <source>
        <dbReference type="ARBA" id="ARBA00022801"/>
    </source>
</evidence>
<dbReference type="InterPro" id="IPR035466">
    <property type="entry name" value="GlmS/AgaS_SIS"/>
</dbReference>
<feature type="domain" description="SIS" evidence="5">
    <location>
        <begin position="49"/>
        <end position="211"/>
    </location>
</feature>
<dbReference type="SUPFAM" id="SSF53697">
    <property type="entry name" value="SIS domain"/>
    <property type="match status" value="1"/>
</dbReference>
<dbReference type="InterPro" id="IPR035464">
    <property type="entry name" value="SIS_AgaS"/>
</dbReference>
<proteinExistence type="inferred from homology"/>
<keyword evidence="2" id="KW-0677">Repeat</keyword>
<dbReference type="GO" id="GO:0005886">
    <property type="term" value="C:plasma membrane"/>
    <property type="evidence" value="ECO:0007669"/>
    <property type="project" value="TreeGrafter"/>
</dbReference>
<dbReference type="OrthoDB" id="9779207at2"/>
<accession>A0A2D0J0J6</accession>
<evidence type="ECO:0000313" key="6">
    <source>
        <dbReference type="EMBL" id="PHM27791.1"/>
    </source>
</evidence>